<dbReference type="InterPro" id="IPR002110">
    <property type="entry name" value="Ankyrin_rpt"/>
</dbReference>
<evidence type="ECO:0000313" key="6">
    <source>
        <dbReference type="Proteomes" id="UP000694569"/>
    </source>
</evidence>
<feature type="compositionally biased region" description="Basic residues" evidence="2">
    <location>
        <begin position="222"/>
        <end position="232"/>
    </location>
</feature>
<dbReference type="InterPro" id="IPR047238">
    <property type="entry name" value="ANKS3_SAM"/>
</dbReference>
<protein>
    <submittedName>
        <fullName evidence="5">Ankyrin repeat and sterile alpha motif domain containing 3</fullName>
    </submittedName>
</protein>
<sequence length="662" mass="72306">MAELSDEASETEMLGQSLSIWYGEPLDSQDLLLDLHTAASIGQRDIVQQFVSSQEVDLNQPNLGGWTPLMYASYIGHDSVVSLLLEAGVNVNFCTPGGQTPLMLAASCGNESVAYFLIQHRAELEARDSRGWTALFHSTSAGHQRTLRFLLENGANSDIREPLYGFTPLMEAAASGHEIIVQHLLNHGVKMTTTDHNGDNARTLAARYGHSRIVSLLDSHRNRTSRGHSKGSVRREDFSSSDESLASPQRPRPQRKVKGPSIHDGPQALAKITGGVSPVTYGKVPPQGYVTFNNLDHDSEADEDLRFRDVTSPINEYDLESNGSSREEGESSRVRSSSSEGPCPESESSLESNEDSDTAYTAVTHHKSAKSHGKSKPRNGDSHLAPGALNGRHSKPLPAQESTQYTGPKDLAEMLEQIGCSKYLSVFQEQDVNLRIFLTLTEIDLREVGISLFGPKRKMTSAIARWHSSARPPGDSLEQAYADSLEAEMQELAIQLHKNCEEKELLKTQVAQERELRAVAESCLMEQDTAWRAFRGKLETACQLFTDTQHAMTQLRCCQKELSHRLGKPSAPRTRAHGSKAAGLDAAALKSMSVLELSSSLEESSALLGELGFIFIFLAVLFLCIKCLSLVSCRTNDASCTGKPGKATGGRQGETQVARSLT</sequence>
<reference evidence="5" key="2">
    <citation type="submission" date="2025-09" db="UniProtKB">
        <authorList>
            <consortium name="Ensembl"/>
        </authorList>
    </citation>
    <scope>IDENTIFICATION</scope>
</reference>
<evidence type="ECO:0000259" key="4">
    <source>
        <dbReference type="PROSITE" id="PS50105"/>
    </source>
</evidence>
<dbReference type="InterPro" id="IPR013761">
    <property type="entry name" value="SAM/pointed_sf"/>
</dbReference>
<dbReference type="PANTHER" id="PTHR24184">
    <property type="entry name" value="SI:CH211-189E2.2"/>
    <property type="match status" value="1"/>
</dbReference>
<gene>
    <name evidence="5" type="primary">ANKS3</name>
</gene>
<feature type="compositionally biased region" description="Low complexity" evidence="2">
    <location>
        <begin position="334"/>
        <end position="351"/>
    </location>
</feature>
<reference evidence="5" key="1">
    <citation type="submission" date="2025-08" db="UniProtKB">
        <authorList>
            <consortium name="Ensembl"/>
        </authorList>
    </citation>
    <scope>IDENTIFICATION</scope>
</reference>
<evidence type="ECO:0000313" key="5">
    <source>
        <dbReference type="Ensembl" id="ENSLLEP00000037396.1"/>
    </source>
</evidence>
<feature type="compositionally biased region" description="Basic residues" evidence="2">
    <location>
        <begin position="364"/>
        <end position="377"/>
    </location>
</feature>
<dbReference type="SUPFAM" id="SSF48403">
    <property type="entry name" value="Ankyrin repeat"/>
    <property type="match status" value="1"/>
</dbReference>
<keyword evidence="1" id="KW-0040">ANK repeat</keyword>
<proteinExistence type="predicted"/>
<feature type="region of interest" description="Disordered" evidence="2">
    <location>
        <begin position="639"/>
        <end position="662"/>
    </location>
</feature>
<dbReference type="Proteomes" id="UP000694569">
    <property type="component" value="Unplaced"/>
</dbReference>
<dbReference type="InterPro" id="IPR001660">
    <property type="entry name" value="SAM"/>
</dbReference>
<dbReference type="PROSITE" id="PS50105">
    <property type="entry name" value="SAM_DOMAIN"/>
    <property type="match status" value="1"/>
</dbReference>
<keyword evidence="3" id="KW-1133">Transmembrane helix</keyword>
<dbReference type="Ensembl" id="ENSLLET00000038830.1">
    <property type="protein sequence ID" value="ENSLLEP00000037396.1"/>
    <property type="gene ID" value="ENSLLEG00000023592.1"/>
</dbReference>
<evidence type="ECO:0000256" key="3">
    <source>
        <dbReference type="SAM" id="Phobius"/>
    </source>
</evidence>
<dbReference type="InterPro" id="IPR036770">
    <property type="entry name" value="Ankyrin_rpt-contain_sf"/>
</dbReference>
<feature type="compositionally biased region" description="Polar residues" evidence="2">
    <location>
        <begin position="653"/>
        <end position="662"/>
    </location>
</feature>
<evidence type="ECO:0000256" key="2">
    <source>
        <dbReference type="SAM" id="MobiDB-lite"/>
    </source>
</evidence>
<dbReference type="Gene3D" id="1.25.40.20">
    <property type="entry name" value="Ankyrin repeat-containing domain"/>
    <property type="match status" value="1"/>
</dbReference>
<dbReference type="GO" id="GO:0005929">
    <property type="term" value="C:cilium"/>
    <property type="evidence" value="ECO:0007669"/>
    <property type="project" value="TreeGrafter"/>
</dbReference>
<dbReference type="Gene3D" id="1.10.150.50">
    <property type="entry name" value="Transcription Factor, Ets-1"/>
    <property type="match status" value="1"/>
</dbReference>
<dbReference type="OrthoDB" id="539213at2759"/>
<keyword evidence="6" id="KW-1185">Reference proteome</keyword>
<dbReference type="PROSITE" id="PS50297">
    <property type="entry name" value="ANK_REP_REGION"/>
    <property type="match status" value="4"/>
</dbReference>
<feature type="region of interest" description="Disordered" evidence="2">
    <location>
        <begin position="216"/>
        <end position="267"/>
    </location>
</feature>
<feature type="repeat" description="ANK" evidence="1">
    <location>
        <begin position="64"/>
        <end position="96"/>
    </location>
</feature>
<dbReference type="Pfam" id="PF13637">
    <property type="entry name" value="Ank_4"/>
    <property type="match status" value="1"/>
</dbReference>
<dbReference type="SUPFAM" id="SSF47769">
    <property type="entry name" value="SAM/Pointed domain"/>
    <property type="match status" value="1"/>
</dbReference>
<dbReference type="SMART" id="SM00454">
    <property type="entry name" value="SAM"/>
    <property type="match status" value="1"/>
</dbReference>
<feature type="repeat" description="ANK" evidence="1">
    <location>
        <begin position="130"/>
        <end position="162"/>
    </location>
</feature>
<organism evidence="5 6">
    <name type="scientific">Leptobrachium leishanense</name>
    <name type="common">Leishan spiny toad</name>
    <dbReference type="NCBI Taxonomy" id="445787"/>
    <lineage>
        <taxon>Eukaryota</taxon>
        <taxon>Metazoa</taxon>
        <taxon>Chordata</taxon>
        <taxon>Craniata</taxon>
        <taxon>Vertebrata</taxon>
        <taxon>Euteleostomi</taxon>
        <taxon>Amphibia</taxon>
        <taxon>Batrachia</taxon>
        <taxon>Anura</taxon>
        <taxon>Pelobatoidea</taxon>
        <taxon>Megophryidae</taxon>
        <taxon>Leptobrachium</taxon>
    </lineage>
</organism>
<dbReference type="AlphaFoldDB" id="A0A8C5QJE6"/>
<feature type="repeat" description="ANK" evidence="1">
    <location>
        <begin position="164"/>
        <end position="196"/>
    </location>
</feature>
<dbReference type="CDD" id="cd09519">
    <property type="entry name" value="SAM_ANKS3"/>
    <property type="match status" value="1"/>
</dbReference>
<keyword evidence="3" id="KW-0812">Transmembrane</keyword>
<dbReference type="SMART" id="SM00248">
    <property type="entry name" value="ANK"/>
    <property type="match status" value="6"/>
</dbReference>
<dbReference type="Pfam" id="PF00536">
    <property type="entry name" value="SAM_1"/>
    <property type="match status" value="1"/>
</dbReference>
<feature type="domain" description="SAM" evidence="4">
    <location>
        <begin position="406"/>
        <end position="469"/>
    </location>
</feature>
<dbReference type="PROSITE" id="PS50088">
    <property type="entry name" value="ANK_REPEAT"/>
    <property type="match status" value="4"/>
</dbReference>
<dbReference type="GeneTree" id="ENSGT00940000156610"/>
<dbReference type="PANTHER" id="PTHR24184:SF6">
    <property type="entry name" value="ANKYRIN REPEAT AND SAM DOMAIN-CONTAINING PROTEIN 3"/>
    <property type="match status" value="1"/>
</dbReference>
<feature type="repeat" description="ANK" evidence="1">
    <location>
        <begin position="97"/>
        <end position="129"/>
    </location>
</feature>
<dbReference type="Pfam" id="PF12796">
    <property type="entry name" value="Ank_2"/>
    <property type="match status" value="1"/>
</dbReference>
<evidence type="ECO:0000256" key="1">
    <source>
        <dbReference type="PROSITE-ProRule" id="PRU00023"/>
    </source>
</evidence>
<name>A0A8C5QJE6_9ANUR</name>
<feature type="region of interest" description="Disordered" evidence="2">
    <location>
        <begin position="307"/>
        <end position="404"/>
    </location>
</feature>
<feature type="transmembrane region" description="Helical" evidence="3">
    <location>
        <begin position="606"/>
        <end position="625"/>
    </location>
</feature>
<accession>A0A8C5QJE6</accession>
<keyword evidence="3" id="KW-0472">Membrane</keyword>